<dbReference type="InterPro" id="IPR000182">
    <property type="entry name" value="GNAT_dom"/>
</dbReference>
<reference evidence="2" key="1">
    <citation type="submission" date="2020-10" db="EMBL/GenBank/DDBJ databases">
        <authorList>
            <person name="Gilroy R."/>
        </authorList>
    </citation>
    <scope>NUCLEOTIDE SEQUENCE</scope>
    <source>
        <strain evidence="2">10669</strain>
    </source>
</reference>
<dbReference type="PROSITE" id="PS51186">
    <property type="entry name" value="GNAT"/>
    <property type="match status" value="1"/>
</dbReference>
<dbReference type="Pfam" id="PF13508">
    <property type="entry name" value="Acetyltransf_7"/>
    <property type="match status" value="1"/>
</dbReference>
<dbReference type="AlphaFoldDB" id="A0A9D1T133"/>
<dbReference type="GO" id="GO:0016747">
    <property type="term" value="F:acyltransferase activity, transferring groups other than amino-acyl groups"/>
    <property type="evidence" value="ECO:0007669"/>
    <property type="project" value="InterPro"/>
</dbReference>
<gene>
    <name evidence="2" type="ORF">IAC75_04620</name>
</gene>
<dbReference type="InterPro" id="IPR016181">
    <property type="entry name" value="Acyl_CoA_acyltransferase"/>
</dbReference>
<evidence type="ECO:0000259" key="1">
    <source>
        <dbReference type="PROSITE" id="PS51186"/>
    </source>
</evidence>
<comment type="caution">
    <text evidence="2">The sequence shown here is derived from an EMBL/GenBank/DDBJ whole genome shotgun (WGS) entry which is preliminary data.</text>
</comment>
<proteinExistence type="predicted"/>
<dbReference type="Proteomes" id="UP000886812">
    <property type="component" value="Unassembled WGS sequence"/>
</dbReference>
<protein>
    <submittedName>
        <fullName evidence="2">GNAT family N-acetyltransferase</fullName>
    </submittedName>
</protein>
<reference evidence="2" key="2">
    <citation type="journal article" date="2021" name="PeerJ">
        <title>Extensive microbial diversity within the chicken gut microbiome revealed by metagenomics and culture.</title>
        <authorList>
            <person name="Gilroy R."/>
            <person name="Ravi A."/>
            <person name="Getino M."/>
            <person name="Pursley I."/>
            <person name="Horton D.L."/>
            <person name="Alikhan N.F."/>
            <person name="Baker D."/>
            <person name="Gharbi K."/>
            <person name="Hall N."/>
            <person name="Watson M."/>
            <person name="Adriaenssens E.M."/>
            <person name="Foster-Nyarko E."/>
            <person name="Jarju S."/>
            <person name="Secka A."/>
            <person name="Antonio M."/>
            <person name="Oren A."/>
            <person name="Chaudhuri R.R."/>
            <person name="La Ragione R."/>
            <person name="Hildebrand F."/>
            <person name="Pallen M.J."/>
        </authorList>
    </citation>
    <scope>NUCLEOTIDE SEQUENCE</scope>
    <source>
        <strain evidence="2">10669</strain>
    </source>
</reference>
<sequence length="196" mass="22415">MEKRFFSGKENTGETPEDFSLLENADGALFEAFFRIFEISFPFEEQRERPAWSRALSEPACRARVYGNAENPCAILVFWHFGHCRYIEYFALAPEMRGGGRGSAILKNFIAEEPDVPVVLEIEPPEDELTTRRLRFYERLGFARCAEEHFHPPYHAGFPRQRLVVLNTGTAPLSPDARERFVADLENVAMRDAPAA</sequence>
<dbReference type="Gene3D" id="3.40.630.30">
    <property type="match status" value="1"/>
</dbReference>
<name>A0A9D1T133_9BACT</name>
<evidence type="ECO:0000313" key="3">
    <source>
        <dbReference type="Proteomes" id="UP000886812"/>
    </source>
</evidence>
<feature type="domain" description="N-acetyltransferase" evidence="1">
    <location>
        <begin position="20"/>
        <end position="161"/>
    </location>
</feature>
<dbReference type="EMBL" id="DVOG01000123">
    <property type="protein sequence ID" value="HIV04418.1"/>
    <property type="molecule type" value="Genomic_DNA"/>
</dbReference>
<organism evidence="2 3">
    <name type="scientific">Candidatus Spyradosoma merdigallinarum</name>
    <dbReference type="NCBI Taxonomy" id="2840950"/>
    <lineage>
        <taxon>Bacteria</taxon>
        <taxon>Pseudomonadati</taxon>
        <taxon>Verrucomicrobiota</taxon>
        <taxon>Opitutia</taxon>
        <taxon>Opitutia incertae sedis</taxon>
        <taxon>Candidatus Spyradosoma</taxon>
    </lineage>
</organism>
<dbReference type="SUPFAM" id="SSF55729">
    <property type="entry name" value="Acyl-CoA N-acyltransferases (Nat)"/>
    <property type="match status" value="1"/>
</dbReference>
<accession>A0A9D1T133</accession>
<evidence type="ECO:0000313" key="2">
    <source>
        <dbReference type="EMBL" id="HIV04418.1"/>
    </source>
</evidence>